<dbReference type="InterPro" id="IPR020556">
    <property type="entry name" value="Amidase_CS"/>
</dbReference>
<dbReference type="OrthoDB" id="9811471at2"/>
<evidence type="ECO:0000313" key="3">
    <source>
        <dbReference type="Proteomes" id="UP000000379"/>
    </source>
</evidence>
<reference evidence="3" key="1">
    <citation type="submission" date="2010-05" db="EMBL/GenBank/DDBJ databases">
        <title>The complete genome of Truepera radiovictris DSM 17093.</title>
        <authorList>
            <consortium name="US DOE Joint Genome Institute (JGI-PGF)"/>
            <person name="Lucas S."/>
            <person name="Copeland A."/>
            <person name="Lapidus A."/>
            <person name="Glavina del Rio T."/>
            <person name="Dalin E."/>
            <person name="Tice H."/>
            <person name="Bruce D."/>
            <person name="Goodwin L."/>
            <person name="Pitluck S."/>
            <person name="Kyrpides N."/>
            <person name="Mavromatis K."/>
            <person name="Ovchinnikova G."/>
            <person name="Munk A.C."/>
            <person name="Detter J.C."/>
            <person name="Han C."/>
            <person name="Tapia R."/>
            <person name="Land M."/>
            <person name="Hauser L."/>
            <person name="Markowitz V."/>
            <person name="Cheng J.-F."/>
            <person name="Hugenholtz P."/>
            <person name="Woyke T."/>
            <person name="Wu D."/>
            <person name="Tindall B."/>
            <person name="Pomrenke H.G."/>
            <person name="Brambilla E."/>
            <person name="Klenk H.-P."/>
            <person name="Eisen J.A."/>
        </authorList>
    </citation>
    <scope>NUCLEOTIDE SEQUENCE [LARGE SCALE GENOMIC DNA]</scope>
    <source>
        <strain evidence="3">DSM 17093 / CIP 108686 / LMG 22925 / RQ-24</strain>
    </source>
</reference>
<name>D7CW27_TRURR</name>
<dbReference type="PANTHER" id="PTHR11895:SF176">
    <property type="entry name" value="AMIDASE AMID-RELATED"/>
    <property type="match status" value="1"/>
</dbReference>
<gene>
    <name evidence="2" type="ordered locus">Trad_1165</name>
</gene>
<dbReference type="PANTHER" id="PTHR11895">
    <property type="entry name" value="TRANSAMIDASE"/>
    <property type="match status" value="1"/>
</dbReference>
<dbReference type="GO" id="GO:0003824">
    <property type="term" value="F:catalytic activity"/>
    <property type="evidence" value="ECO:0007669"/>
    <property type="project" value="InterPro"/>
</dbReference>
<dbReference type="SUPFAM" id="SSF75304">
    <property type="entry name" value="Amidase signature (AS) enzymes"/>
    <property type="match status" value="1"/>
</dbReference>
<dbReference type="InterPro" id="IPR000120">
    <property type="entry name" value="Amidase"/>
</dbReference>
<dbReference type="HOGENOM" id="CLU_009600_0_3_0"/>
<dbReference type="RefSeq" id="WP_013177661.1">
    <property type="nucleotide sequence ID" value="NC_014221.1"/>
</dbReference>
<feature type="domain" description="Amidase" evidence="1">
    <location>
        <begin position="24"/>
        <end position="428"/>
    </location>
</feature>
<dbReference type="Gene3D" id="3.90.1300.10">
    <property type="entry name" value="Amidase signature (AS) domain"/>
    <property type="match status" value="1"/>
</dbReference>
<evidence type="ECO:0000259" key="1">
    <source>
        <dbReference type="Pfam" id="PF01425"/>
    </source>
</evidence>
<dbReference type="eggNOG" id="COG0154">
    <property type="taxonomic scope" value="Bacteria"/>
</dbReference>
<dbReference type="KEGG" id="tra:Trad_1165"/>
<dbReference type="InterPro" id="IPR023631">
    <property type="entry name" value="Amidase_dom"/>
</dbReference>
<proteinExistence type="predicted"/>
<dbReference type="Proteomes" id="UP000000379">
    <property type="component" value="Chromosome"/>
</dbReference>
<dbReference type="InterPro" id="IPR036928">
    <property type="entry name" value="AS_sf"/>
</dbReference>
<dbReference type="AlphaFoldDB" id="D7CW27"/>
<evidence type="ECO:0000313" key="2">
    <source>
        <dbReference type="EMBL" id="ADI14290.1"/>
    </source>
</evidence>
<protein>
    <submittedName>
        <fullName evidence="2">Amidase</fullName>
    </submittedName>
</protein>
<dbReference type="Pfam" id="PF01425">
    <property type="entry name" value="Amidase"/>
    <property type="match status" value="1"/>
</dbReference>
<reference evidence="2 3" key="2">
    <citation type="journal article" date="2011" name="Stand. Genomic Sci.">
        <title>Complete genome sequence of Truepera radiovictrix type strain (RQ-24).</title>
        <authorList>
            <person name="Ivanova N."/>
            <person name="Rohde C."/>
            <person name="Munk C."/>
            <person name="Nolan M."/>
            <person name="Lucas S."/>
            <person name="Del Rio T.G."/>
            <person name="Tice H."/>
            <person name="Deshpande S."/>
            <person name="Cheng J.F."/>
            <person name="Tapia R."/>
            <person name="Han C."/>
            <person name="Goodwin L."/>
            <person name="Pitluck S."/>
            <person name="Liolios K."/>
            <person name="Mavromatis K."/>
            <person name="Mikhailova N."/>
            <person name="Pati A."/>
            <person name="Chen A."/>
            <person name="Palaniappan K."/>
            <person name="Land M."/>
            <person name="Hauser L."/>
            <person name="Chang Y.J."/>
            <person name="Jeffries C.D."/>
            <person name="Brambilla E."/>
            <person name="Rohde M."/>
            <person name="Goker M."/>
            <person name="Tindall B.J."/>
            <person name="Woyke T."/>
            <person name="Bristow J."/>
            <person name="Eisen J.A."/>
            <person name="Markowitz V."/>
            <person name="Hugenholtz P."/>
            <person name="Kyrpides N.C."/>
            <person name="Klenk H.P."/>
            <person name="Lapidus A."/>
        </authorList>
    </citation>
    <scope>NUCLEOTIDE SEQUENCE [LARGE SCALE GENOMIC DNA]</scope>
    <source>
        <strain evidence="3">DSM 17093 / CIP 108686 / LMG 22925 / RQ-24</strain>
    </source>
</reference>
<sequence length="437" mass="45649">MDVTALPLSALARAYRAGALRPTEVTRAYLRRLEPGAVYRAVSAERALEGARRAEALFAQGVDLGPLQGVPLALKDLMDTRGEVTAAGAKVLLERPPAAQDCPAAERLAAAGAVFLGKTTMTELAFSGLGLNPHFGTPPNARDPSRIPGGSSSGSAVAVASGLACAAIGSDTGGSVRIPAAFNNLVGLKTTDGAVPMAGCVPLSTTLDTLGPITKTVEDAWHLLRALTGRPPAPFAPRSVRGLKLLAPTTVLQEDLDEAVRGAFAGACERLQAAGARVTVLELPVLAELNGLYGRFGSYAAMEALALYEDLLRERAGDFDPRVAARILASRGRLATDYIRLGYERSRLQRAFWRACEGFDAVLAPTVAALPPKLADLAEDDAYFAANARVLRNTTLFNLLGVPAVSVPCGEMVGLMIAARPHQEALVLAVAKGLEPS</sequence>
<accession>D7CW27</accession>
<dbReference type="PROSITE" id="PS00571">
    <property type="entry name" value="AMIDASES"/>
    <property type="match status" value="1"/>
</dbReference>
<keyword evidence="3" id="KW-1185">Reference proteome</keyword>
<dbReference type="STRING" id="649638.Trad_1165"/>
<organism evidence="2 3">
    <name type="scientific">Truepera radiovictrix (strain DSM 17093 / CIP 108686 / LMG 22925 / RQ-24)</name>
    <dbReference type="NCBI Taxonomy" id="649638"/>
    <lineage>
        <taxon>Bacteria</taxon>
        <taxon>Thermotogati</taxon>
        <taxon>Deinococcota</taxon>
        <taxon>Deinococci</taxon>
        <taxon>Trueperales</taxon>
        <taxon>Trueperaceae</taxon>
        <taxon>Truepera</taxon>
    </lineage>
</organism>
<dbReference type="EMBL" id="CP002049">
    <property type="protein sequence ID" value="ADI14290.1"/>
    <property type="molecule type" value="Genomic_DNA"/>
</dbReference>